<dbReference type="RefSeq" id="WP_282219316.1">
    <property type="nucleotide sequence ID" value="NZ_CP118246.1"/>
</dbReference>
<evidence type="ECO:0000313" key="1">
    <source>
        <dbReference type="EMBL" id="WDR02914.1"/>
    </source>
</evidence>
<proteinExistence type="predicted"/>
<dbReference type="Proteomes" id="UP001220530">
    <property type="component" value="Chromosome"/>
</dbReference>
<accession>A0ABY7YNU4</accession>
<evidence type="ECO:0008006" key="3">
    <source>
        <dbReference type="Google" id="ProtNLM"/>
    </source>
</evidence>
<keyword evidence="2" id="KW-1185">Reference proteome</keyword>
<reference evidence="1 2" key="1">
    <citation type="submission" date="2023-02" db="EMBL/GenBank/DDBJ databases">
        <title>Devosia algicola sp. nov., isolated from the phycosphere of marine algae.</title>
        <authorList>
            <person name="Kim J.M."/>
            <person name="Lee J.K."/>
            <person name="Choi B.J."/>
            <person name="Bayburt H."/>
            <person name="Jeon C.O."/>
        </authorList>
    </citation>
    <scope>NUCLEOTIDE SEQUENCE [LARGE SCALE GENOMIC DNA]</scope>
    <source>
        <strain evidence="1 2">G20-9</strain>
    </source>
</reference>
<evidence type="ECO:0000313" key="2">
    <source>
        <dbReference type="Proteomes" id="UP001220530"/>
    </source>
</evidence>
<name>A0ABY7YNU4_9HYPH</name>
<dbReference type="SUPFAM" id="SSF53850">
    <property type="entry name" value="Periplasmic binding protein-like II"/>
    <property type="match status" value="1"/>
</dbReference>
<dbReference type="Gene3D" id="3.40.190.10">
    <property type="entry name" value="Periplasmic binding protein-like II"/>
    <property type="match status" value="2"/>
</dbReference>
<dbReference type="EMBL" id="CP118246">
    <property type="protein sequence ID" value="WDR02914.1"/>
    <property type="molecule type" value="Genomic_DNA"/>
</dbReference>
<organism evidence="1 2">
    <name type="scientific">Devosia algicola</name>
    <dbReference type="NCBI Taxonomy" id="3026418"/>
    <lineage>
        <taxon>Bacteria</taxon>
        <taxon>Pseudomonadati</taxon>
        <taxon>Pseudomonadota</taxon>
        <taxon>Alphaproteobacteria</taxon>
        <taxon>Hyphomicrobiales</taxon>
        <taxon>Devosiaceae</taxon>
        <taxon>Devosia</taxon>
    </lineage>
</organism>
<sequence length="149" mass="15982">MATFKTLNPDLDLGVFAAPGMSADDAKLVGVFFDGGYAANANGEHKEAAVKFLNYVASKEFGQAFADSLNNISTVPGVTFSNPLLQEVSDLNKSAIPYIMLVHFRYDEPSGSVLLQGEVQKLMADQTTPEAIGTALTDGLAAWYKPFQK</sequence>
<protein>
    <recommendedName>
        <fullName evidence="3">Extracellular solute-binding protein</fullName>
    </recommendedName>
</protein>
<gene>
    <name evidence="1" type="ORF">PSQ19_01415</name>
</gene>